<dbReference type="InterPro" id="IPR008480">
    <property type="entry name" value="DUF761_pln"/>
</dbReference>
<feature type="domain" description="DUF4408" evidence="2">
    <location>
        <begin position="4"/>
        <end position="35"/>
    </location>
</feature>
<evidence type="ECO:0000313" key="3">
    <source>
        <dbReference type="EMBL" id="KAG6772073.1"/>
    </source>
</evidence>
<evidence type="ECO:0000259" key="2">
    <source>
        <dbReference type="Pfam" id="PF14364"/>
    </source>
</evidence>
<dbReference type="Proteomes" id="UP000886885">
    <property type="component" value="Chromosome 6A"/>
</dbReference>
<accession>A0A8X7ZIQ7</accession>
<dbReference type="OrthoDB" id="1685070at2759"/>
<reference evidence="3" key="1">
    <citation type="journal article" date="2020" name="bioRxiv">
        <title>Hybrid origin of Populus tomentosa Carr. identified through genome sequencing and phylogenomic analysis.</title>
        <authorList>
            <person name="An X."/>
            <person name="Gao K."/>
            <person name="Chen Z."/>
            <person name="Li J."/>
            <person name="Yang X."/>
            <person name="Yang X."/>
            <person name="Zhou J."/>
            <person name="Guo T."/>
            <person name="Zhao T."/>
            <person name="Huang S."/>
            <person name="Miao D."/>
            <person name="Khan W.U."/>
            <person name="Rao P."/>
            <person name="Ye M."/>
            <person name="Lei B."/>
            <person name="Liao W."/>
            <person name="Wang J."/>
            <person name="Ji L."/>
            <person name="Li Y."/>
            <person name="Guo B."/>
            <person name="Mustafa N.S."/>
            <person name="Li S."/>
            <person name="Yun Q."/>
            <person name="Keller S.R."/>
            <person name="Mao J."/>
            <person name="Zhang R."/>
            <person name="Strauss S.H."/>
        </authorList>
    </citation>
    <scope>NUCLEOTIDE SEQUENCE</scope>
    <source>
        <strain evidence="3">GM15</strain>
        <tissue evidence="3">Leaf</tissue>
    </source>
</reference>
<dbReference type="InterPro" id="IPR025520">
    <property type="entry name" value="DUF4408"/>
</dbReference>
<gene>
    <name evidence="3" type="ORF">POTOM_023469</name>
</gene>
<protein>
    <recommendedName>
        <fullName evidence="2">DUF4408 domain-containing protein</fullName>
    </recommendedName>
</protein>
<dbReference type="AlphaFoldDB" id="A0A8X7ZIQ7"/>
<dbReference type="EMBL" id="JAAWWB010000011">
    <property type="protein sequence ID" value="KAG6772073.1"/>
    <property type="molecule type" value="Genomic_DNA"/>
</dbReference>
<feature type="compositionally biased region" description="Polar residues" evidence="1">
    <location>
        <begin position="185"/>
        <end position="202"/>
    </location>
</feature>
<keyword evidence="4" id="KW-1185">Reference proteome</keyword>
<dbReference type="PANTHER" id="PTHR33098:SF57">
    <property type="entry name" value="DUF4408 DOMAIN PROTEIN"/>
    <property type="match status" value="1"/>
</dbReference>
<comment type="caution">
    <text evidence="3">The sequence shown here is derived from an EMBL/GenBank/DDBJ whole genome shotgun (WGS) entry which is preliminary data.</text>
</comment>
<sequence length="309" mass="35365">MAISIFAFVSSWLTPGSLFLLLNFMIATIALASRYGTHNQPVHEGQHLARAPSLLQRVKSIDYFSFYNFPPAQEPANTTHEHDPPQLERAPSLLQRVKSIDYFSFYKFPPAQEPENTTQEHDPPQLERAPSLLQRVKSIDYFSIYKFPPTQQPENTTQEHDPPQLERAPSLLERVRSINFSSLYYSSEPEGTTQRPPDQTGSDADPGTGHDHHVKRTQSEHMVKATKRQVKMKKSASEKAVSLDLAEEVEREEVERRRPATTRASEKTVLIGDEEVDAEVDAKADDFINRFKQQLKLQRLESLLRRKKT</sequence>
<dbReference type="Pfam" id="PF05553">
    <property type="entry name" value="DUF761"/>
    <property type="match status" value="1"/>
</dbReference>
<proteinExistence type="predicted"/>
<organism evidence="3 4">
    <name type="scientific">Populus tomentosa</name>
    <name type="common">Chinese white poplar</name>
    <dbReference type="NCBI Taxonomy" id="118781"/>
    <lineage>
        <taxon>Eukaryota</taxon>
        <taxon>Viridiplantae</taxon>
        <taxon>Streptophyta</taxon>
        <taxon>Embryophyta</taxon>
        <taxon>Tracheophyta</taxon>
        <taxon>Spermatophyta</taxon>
        <taxon>Magnoliopsida</taxon>
        <taxon>eudicotyledons</taxon>
        <taxon>Gunneridae</taxon>
        <taxon>Pentapetalae</taxon>
        <taxon>rosids</taxon>
        <taxon>fabids</taxon>
        <taxon>Malpighiales</taxon>
        <taxon>Salicaceae</taxon>
        <taxon>Saliceae</taxon>
        <taxon>Populus</taxon>
    </lineage>
</organism>
<evidence type="ECO:0000256" key="1">
    <source>
        <dbReference type="SAM" id="MobiDB-lite"/>
    </source>
</evidence>
<feature type="region of interest" description="Disordered" evidence="1">
    <location>
        <begin position="185"/>
        <end position="224"/>
    </location>
</feature>
<dbReference type="PANTHER" id="PTHR33098">
    <property type="entry name" value="COTTON FIBER (DUF761)"/>
    <property type="match status" value="1"/>
</dbReference>
<dbReference type="Pfam" id="PF14364">
    <property type="entry name" value="DUF4408"/>
    <property type="match status" value="1"/>
</dbReference>
<name>A0A8X7ZIQ7_POPTO</name>
<evidence type="ECO:0000313" key="4">
    <source>
        <dbReference type="Proteomes" id="UP000886885"/>
    </source>
</evidence>